<dbReference type="EMBL" id="BOMW01000017">
    <property type="protein sequence ID" value="GIF04203.1"/>
    <property type="molecule type" value="Genomic_DNA"/>
</dbReference>
<protein>
    <submittedName>
        <fullName evidence="2">Uncharacterized protein</fullName>
    </submittedName>
</protein>
<evidence type="ECO:0000313" key="3">
    <source>
        <dbReference type="Proteomes" id="UP000629619"/>
    </source>
</evidence>
<evidence type="ECO:0000256" key="1">
    <source>
        <dbReference type="SAM" id="MobiDB-lite"/>
    </source>
</evidence>
<gene>
    <name evidence="2" type="ORF">Asi03nite_17410</name>
</gene>
<name>A0A919N4F9_9ACTN</name>
<comment type="caution">
    <text evidence="2">The sequence shown here is derived from an EMBL/GenBank/DDBJ whole genome shotgun (WGS) entry which is preliminary data.</text>
</comment>
<dbReference type="AlphaFoldDB" id="A0A919N4F9"/>
<reference evidence="2" key="1">
    <citation type="submission" date="2021-01" db="EMBL/GenBank/DDBJ databases">
        <title>Whole genome shotgun sequence of Actinoplanes siamensis NBRC 109076.</title>
        <authorList>
            <person name="Komaki H."/>
            <person name="Tamura T."/>
        </authorList>
    </citation>
    <scope>NUCLEOTIDE SEQUENCE</scope>
    <source>
        <strain evidence="2">NBRC 109076</strain>
    </source>
</reference>
<dbReference type="RefSeq" id="WP_203677900.1">
    <property type="nucleotide sequence ID" value="NZ_BOMW01000017.1"/>
</dbReference>
<feature type="region of interest" description="Disordered" evidence="1">
    <location>
        <begin position="60"/>
        <end position="83"/>
    </location>
</feature>
<keyword evidence="3" id="KW-1185">Reference proteome</keyword>
<organism evidence="2 3">
    <name type="scientific">Actinoplanes siamensis</name>
    <dbReference type="NCBI Taxonomy" id="1223317"/>
    <lineage>
        <taxon>Bacteria</taxon>
        <taxon>Bacillati</taxon>
        <taxon>Actinomycetota</taxon>
        <taxon>Actinomycetes</taxon>
        <taxon>Micromonosporales</taxon>
        <taxon>Micromonosporaceae</taxon>
        <taxon>Actinoplanes</taxon>
    </lineage>
</organism>
<evidence type="ECO:0000313" key="2">
    <source>
        <dbReference type="EMBL" id="GIF04203.1"/>
    </source>
</evidence>
<accession>A0A919N4F9</accession>
<proteinExistence type="predicted"/>
<dbReference type="Proteomes" id="UP000629619">
    <property type="component" value="Unassembled WGS sequence"/>
</dbReference>
<sequence>MNGSGLVARRQAELRLRVGEHLDPGEALRAALWVARPSDLPLISRITQWQGAPQGLLGLGGTTPPADPHSGLDGPAGSTAGGLDRHLPEHTTAAALALTDARLLLLLVSGAPTAPAPAPPRGLLDRIRAGGRRVFGRAGPVPLPPLSVAWQCPRAVLSGVVAGDPQGWLALRFADGSGLSVVAPALLATPFAEAARH</sequence>